<feature type="signal peptide" evidence="1">
    <location>
        <begin position="1"/>
        <end position="23"/>
    </location>
</feature>
<gene>
    <name evidence="2" type="ORF">TW72_08855</name>
</gene>
<evidence type="ECO:0000256" key="1">
    <source>
        <dbReference type="SAM" id="SignalP"/>
    </source>
</evidence>
<sequence length="424" mass="45973">MNLTQPLILVTSIALVLSGCNNATPVADEIQSGDPLFCKASQQWVTNPSNPPAEIPGDGENLCQFYQFSWQWFINLMAAPQSTRNFLDSGQYPVFLGTEQNSCATNTVASKLFIRTQKDSHTSSSDFTLPSGTNQALNDAVIYDQQGNVVLYEARFNKDMCNVASTSTTLPAGTTEIKSSWRKISEQEKSDYVWIQSDTNANGKLESDEIYGMVGFHLVKSTALHPEFIWATFEHRSNAPDCQTKPQTSQGWSFASSQCASSLPNPKAGCDFNKTADISGSTPLTGTPTEICQVYAQGTREGDNQATKNRANITTINKQLQSSFAALPNSSELQVLSQYKLVGALWVSDTSQSSSLENQRGSIQLANTTMETNAQQGFGELSYSGKSSLQPAANCFACHGYSGPQSNAQVSHIFTHIHGSGEGK</sequence>
<dbReference type="RefSeq" id="WP_045978333.1">
    <property type="nucleotide sequence ID" value="NZ_JXXY01000002.1"/>
</dbReference>
<name>A0A0F4PWA3_9GAMM</name>
<accession>A0A0F4PWA3</accession>
<dbReference type="Proteomes" id="UP000033664">
    <property type="component" value="Unassembled WGS sequence"/>
</dbReference>
<comment type="caution">
    <text evidence="2">The sequence shown here is derived from an EMBL/GenBank/DDBJ whole genome shotgun (WGS) entry which is preliminary data.</text>
</comment>
<dbReference type="EMBL" id="JXXZ01000007">
    <property type="protein sequence ID" value="KJY99740.1"/>
    <property type="molecule type" value="Genomic_DNA"/>
</dbReference>
<dbReference type="OrthoDB" id="280897at2"/>
<keyword evidence="3" id="KW-1185">Reference proteome</keyword>
<proteinExistence type="predicted"/>
<feature type="chain" id="PRO_5002474486" description="EF-hand domain-containing protein" evidence="1">
    <location>
        <begin position="24"/>
        <end position="424"/>
    </location>
</feature>
<dbReference type="PROSITE" id="PS00018">
    <property type="entry name" value="EF_HAND_1"/>
    <property type="match status" value="1"/>
</dbReference>
<evidence type="ECO:0000313" key="3">
    <source>
        <dbReference type="Proteomes" id="UP000033664"/>
    </source>
</evidence>
<dbReference type="PATRIC" id="fig|151081.8.peg.414"/>
<keyword evidence="1" id="KW-0732">Signal</keyword>
<protein>
    <recommendedName>
        <fullName evidence="4">EF-hand domain-containing protein</fullName>
    </recommendedName>
</protein>
<evidence type="ECO:0008006" key="4">
    <source>
        <dbReference type="Google" id="ProtNLM"/>
    </source>
</evidence>
<reference evidence="2 3" key="1">
    <citation type="journal article" date="2015" name="BMC Genomics">
        <title>Genome mining reveals unlocked bioactive potential of marine Gram-negative bacteria.</title>
        <authorList>
            <person name="Machado H."/>
            <person name="Sonnenschein E.C."/>
            <person name="Melchiorsen J."/>
            <person name="Gram L."/>
        </authorList>
    </citation>
    <scope>NUCLEOTIDE SEQUENCE [LARGE SCALE GENOMIC DNA]</scope>
    <source>
        <strain evidence="2 3">S3137</strain>
    </source>
</reference>
<dbReference type="InterPro" id="IPR018247">
    <property type="entry name" value="EF_Hand_1_Ca_BS"/>
</dbReference>
<evidence type="ECO:0000313" key="2">
    <source>
        <dbReference type="EMBL" id="KJY99740.1"/>
    </source>
</evidence>
<dbReference type="eggNOG" id="COG3258">
    <property type="taxonomic scope" value="Bacteria"/>
</dbReference>
<organism evidence="2 3">
    <name type="scientific">Pseudoalteromonas ruthenica</name>
    <dbReference type="NCBI Taxonomy" id="151081"/>
    <lineage>
        <taxon>Bacteria</taxon>
        <taxon>Pseudomonadati</taxon>
        <taxon>Pseudomonadota</taxon>
        <taxon>Gammaproteobacteria</taxon>
        <taxon>Alteromonadales</taxon>
        <taxon>Pseudoalteromonadaceae</taxon>
        <taxon>Pseudoalteromonas</taxon>
    </lineage>
</organism>
<dbReference type="GeneID" id="58228598"/>
<dbReference type="AlphaFoldDB" id="A0A0F4PWA3"/>